<dbReference type="PANTHER" id="PTHR37423">
    <property type="entry name" value="SOLUBLE LYTIC MUREIN TRANSGLYCOSYLASE-RELATED"/>
    <property type="match status" value="1"/>
</dbReference>
<name>A0A6M0HAB1_9CLOT</name>
<dbReference type="Gene3D" id="1.10.530.10">
    <property type="match status" value="1"/>
</dbReference>
<proteinExistence type="predicted"/>
<dbReference type="SUPFAM" id="SSF53955">
    <property type="entry name" value="Lysozyme-like"/>
    <property type="match status" value="1"/>
</dbReference>
<dbReference type="Proteomes" id="UP000481872">
    <property type="component" value="Unassembled WGS sequence"/>
</dbReference>
<accession>A0A6M0HAB1</accession>
<dbReference type="PANTHER" id="PTHR37423:SF2">
    <property type="entry name" value="MEMBRANE-BOUND LYTIC MUREIN TRANSGLYCOSYLASE C"/>
    <property type="match status" value="1"/>
</dbReference>
<comment type="caution">
    <text evidence="2">The sequence shown here is derived from an EMBL/GenBank/DDBJ whole genome shotgun (WGS) entry which is preliminary data.</text>
</comment>
<dbReference type="AlphaFoldDB" id="A0A6M0HAB1"/>
<evidence type="ECO:0000313" key="3">
    <source>
        <dbReference type="Proteomes" id="UP000481872"/>
    </source>
</evidence>
<dbReference type="Pfam" id="PF01464">
    <property type="entry name" value="SLT"/>
    <property type="match status" value="1"/>
</dbReference>
<feature type="domain" description="Transglycosylase SLT" evidence="1">
    <location>
        <begin position="95"/>
        <end position="191"/>
    </location>
</feature>
<gene>
    <name evidence="2" type="ORF">G3M99_17940</name>
</gene>
<protein>
    <submittedName>
        <fullName evidence="2">Lytic transglycosylase domain-containing protein</fullName>
    </submittedName>
</protein>
<dbReference type="InterPro" id="IPR008258">
    <property type="entry name" value="Transglycosylase_SLT_dom_1"/>
</dbReference>
<reference evidence="2 3" key="1">
    <citation type="submission" date="2020-02" db="EMBL/GenBank/DDBJ databases">
        <title>Genome assembly of a novel Clostridium senegalense strain.</title>
        <authorList>
            <person name="Gupta T.B."/>
            <person name="Jauregui R."/>
            <person name="Maclean P."/>
            <person name="Nawarathana A."/>
            <person name="Brightwell G."/>
        </authorList>
    </citation>
    <scope>NUCLEOTIDE SEQUENCE [LARGE SCALE GENOMIC DNA]</scope>
    <source>
        <strain evidence="2 3">AGRFS4</strain>
    </source>
</reference>
<evidence type="ECO:0000313" key="2">
    <source>
        <dbReference type="EMBL" id="NEU06662.1"/>
    </source>
</evidence>
<dbReference type="InterPro" id="IPR023346">
    <property type="entry name" value="Lysozyme-like_dom_sf"/>
</dbReference>
<sequence length="217" mass="24270">MDNMLQVMMMTKMMQGSGEEGGQSYNMVFGSLLNAMAEKSARENSYQNQINNDFTNITEMILRPDLAMNNINSSTTSNVKVSEDLISDNPEIENAIKTASKKYGVDEKLIRTIIKIESNFDPNVKSWAGAMGLMQLMPENVSHYGVENPYDINENIDAGTRHIKDYLNMYNGSLKMALAAYNCGPGTMQQRGVTSMADFNNLPLETQNYIDKVGKYL</sequence>
<organism evidence="2 3">
    <name type="scientific">Clostridium senegalense</name>
    <dbReference type="NCBI Taxonomy" id="1465809"/>
    <lineage>
        <taxon>Bacteria</taxon>
        <taxon>Bacillati</taxon>
        <taxon>Bacillota</taxon>
        <taxon>Clostridia</taxon>
        <taxon>Eubacteriales</taxon>
        <taxon>Clostridiaceae</taxon>
        <taxon>Clostridium</taxon>
    </lineage>
</organism>
<keyword evidence="3" id="KW-1185">Reference proteome</keyword>
<dbReference type="EMBL" id="JAAGPU010000069">
    <property type="protein sequence ID" value="NEU06662.1"/>
    <property type="molecule type" value="Genomic_DNA"/>
</dbReference>
<evidence type="ECO:0000259" key="1">
    <source>
        <dbReference type="Pfam" id="PF01464"/>
    </source>
</evidence>
<dbReference type="CDD" id="cd00254">
    <property type="entry name" value="LT-like"/>
    <property type="match status" value="1"/>
</dbReference>